<dbReference type="FunFam" id="1.20.1250.20:FF:000011">
    <property type="entry name" value="MFS multidrug transporter, putative"/>
    <property type="match status" value="1"/>
</dbReference>
<gene>
    <name evidence="7" type="ORF">BT62DRAFT_929765</name>
</gene>
<dbReference type="Proteomes" id="UP000812287">
    <property type="component" value="Unassembled WGS sequence"/>
</dbReference>
<dbReference type="InterPro" id="IPR011701">
    <property type="entry name" value="MFS"/>
</dbReference>
<evidence type="ECO:0000256" key="3">
    <source>
        <dbReference type="ARBA" id="ARBA00022989"/>
    </source>
</evidence>
<comment type="subcellular location">
    <subcellularLocation>
        <location evidence="1">Membrane</location>
        <topology evidence="1">Multi-pass membrane protein</topology>
    </subcellularLocation>
</comment>
<name>A0A9P7VY01_9AGAR</name>
<dbReference type="GO" id="GO:0005886">
    <property type="term" value="C:plasma membrane"/>
    <property type="evidence" value="ECO:0007669"/>
    <property type="project" value="TreeGrafter"/>
</dbReference>
<keyword evidence="8" id="KW-1185">Reference proteome</keyword>
<evidence type="ECO:0000313" key="8">
    <source>
        <dbReference type="Proteomes" id="UP000812287"/>
    </source>
</evidence>
<keyword evidence="4 5" id="KW-0472">Membrane</keyword>
<dbReference type="GO" id="GO:0022857">
    <property type="term" value="F:transmembrane transporter activity"/>
    <property type="evidence" value="ECO:0007669"/>
    <property type="project" value="InterPro"/>
</dbReference>
<accession>A0A9P7VY01</accession>
<proteinExistence type="predicted"/>
<feature type="transmembrane region" description="Helical" evidence="5">
    <location>
        <begin position="385"/>
        <end position="407"/>
    </location>
</feature>
<feature type="transmembrane region" description="Helical" evidence="5">
    <location>
        <begin position="292"/>
        <end position="312"/>
    </location>
</feature>
<dbReference type="EMBL" id="MU250529">
    <property type="protein sequence ID" value="KAG7448673.1"/>
    <property type="molecule type" value="Genomic_DNA"/>
</dbReference>
<evidence type="ECO:0000256" key="1">
    <source>
        <dbReference type="ARBA" id="ARBA00004141"/>
    </source>
</evidence>
<dbReference type="RefSeq" id="XP_043042173.1">
    <property type="nucleotide sequence ID" value="XM_043185792.1"/>
</dbReference>
<reference evidence="7" key="1">
    <citation type="submission" date="2020-11" db="EMBL/GenBank/DDBJ databases">
        <title>Adaptations for nitrogen fixation in a non-lichenized fungal sporocarp promotes dispersal by wood-feeding termites.</title>
        <authorList>
            <consortium name="DOE Joint Genome Institute"/>
            <person name="Koch R.A."/>
            <person name="Yoon G."/>
            <person name="Arayal U."/>
            <person name="Lail K."/>
            <person name="Amirebrahimi M."/>
            <person name="Labutti K."/>
            <person name="Lipzen A."/>
            <person name="Riley R."/>
            <person name="Barry K."/>
            <person name="Henrissat B."/>
            <person name="Grigoriev I.V."/>
            <person name="Herr J.R."/>
            <person name="Aime M.C."/>
        </authorList>
    </citation>
    <scope>NUCLEOTIDE SEQUENCE</scope>
    <source>
        <strain evidence="7">MCA 3950</strain>
    </source>
</reference>
<dbReference type="SUPFAM" id="SSF103473">
    <property type="entry name" value="MFS general substrate transporter"/>
    <property type="match status" value="1"/>
</dbReference>
<keyword evidence="3 5" id="KW-1133">Transmembrane helix</keyword>
<dbReference type="OrthoDB" id="6770063at2759"/>
<feature type="transmembrane region" description="Helical" evidence="5">
    <location>
        <begin position="250"/>
        <end position="271"/>
    </location>
</feature>
<evidence type="ECO:0000256" key="4">
    <source>
        <dbReference type="ARBA" id="ARBA00023136"/>
    </source>
</evidence>
<dbReference type="PANTHER" id="PTHR23502:SF60">
    <property type="entry name" value="MAJOR FACILITATOR SUPERFAMILY (MFS) PROFILE DOMAIN-CONTAINING PROTEIN-RELATED"/>
    <property type="match status" value="1"/>
</dbReference>
<feature type="transmembrane region" description="Helical" evidence="5">
    <location>
        <begin position="109"/>
        <end position="132"/>
    </location>
</feature>
<dbReference type="CDD" id="cd17323">
    <property type="entry name" value="MFS_Tpo1_MDR_like"/>
    <property type="match status" value="1"/>
</dbReference>
<keyword evidence="2 5" id="KW-0812">Transmembrane</keyword>
<dbReference type="Gene3D" id="1.20.1250.20">
    <property type="entry name" value="MFS general substrate transporter like domains"/>
    <property type="match status" value="1"/>
</dbReference>
<evidence type="ECO:0000256" key="5">
    <source>
        <dbReference type="SAM" id="Phobius"/>
    </source>
</evidence>
<feature type="transmembrane region" description="Helical" evidence="5">
    <location>
        <begin position="206"/>
        <end position="230"/>
    </location>
</feature>
<comment type="caution">
    <text evidence="7">The sequence shown here is derived from an EMBL/GenBank/DDBJ whole genome shotgun (WGS) entry which is preliminary data.</text>
</comment>
<protein>
    <submittedName>
        <fullName evidence="7">Multidrug resistance protein 4</fullName>
    </submittedName>
</protein>
<feature type="transmembrane region" description="Helical" evidence="5">
    <location>
        <begin position="138"/>
        <end position="158"/>
    </location>
</feature>
<feature type="transmembrane region" description="Helical" evidence="5">
    <location>
        <begin position="49"/>
        <end position="69"/>
    </location>
</feature>
<dbReference type="GeneID" id="66108089"/>
<feature type="transmembrane region" description="Helical" evidence="5">
    <location>
        <begin position="20"/>
        <end position="42"/>
    </location>
</feature>
<evidence type="ECO:0000313" key="7">
    <source>
        <dbReference type="EMBL" id="KAG7448673.1"/>
    </source>
</evidence>
<evidence type="ECO:0000259" key="6">
    <source>
        <dbReference type="PROSITE" id="PS50850"/>
    </source>
</evidence>
<organism evidence="7 8">
    <name type="scientific">Guyanagaster necrorhizus</name>
    <dbReference type="NCBI Taxonomy" id="856835"/>
    <lineage>
        <taxon>Eukaryota</taxon>
        <taxon>Fungi</taxon>
        <taxon>Dikarya</taxon>
        <taxon>Basidiomycota</taxon>
        <taxon>Agaricomycotina</taxon>
        <taxon>Agaricomycetes</taxon>
        <taxon>Agaricomycetidae</taxon>
        <taxon>Agaricales</taxon>
        <taxon>Marasmiineae</taxon>
        <taxon>Physalacriaceae</taxon>
        <taxon>Guyanagaster</taxon>
    </lineage>
</organism>
<dbReference type="InterPro" id="IPR020846">
    <property type="entry name" value="MFS_dom"/>
</dbReference>
<dbReference type="PANTHER" id="PTHR23502">
    <property type="entry name" value="MAJOR FACILITATOR SUPERFAMILY"/>
    <property type="match status" value="1"/>
</dbReference>
<evidence type="ECO:0000256" key="2">
    <source>
        <dbReference type="ARBA" id="ARBA00022692"/>
    </source>
</evidence>
<dbReference type="PROSITE" id="PS50850">
    <property type="entry name" value="MFS"/>
    <property type="match status" value="1"/>
</dbReference>
<feature type="transmembrane region" description="Helical" evidence="5">
    <location>
        <begin position="351"/>
        <end position="373"/>
    </location>
</feature>
<dbReference type="InterPro" id="IPR036259">
    <property type="entry name" value="MFS_trans_sf"/>
</dbReference>
<dbReference type="Pfam" id="PF07690">
    <property type="entry name" value="MFS_1"/>
    <property type="match status" value="1"/>
</dbReference>
<feature type="transmembrane region" description="Helical" evidence="5">
    <location>
        <begin position="318"/>
        <end position="339"/>
    </location>
</feature>
<sequence length="420" mass="45512">MAPGLPLLAVRYQITNETVIPLTLSIFLIAFALGPLILAPLSEMYGRTWVLHTGNLLSLAFNMGCAYAPNAEVLIGFRFLSGLSGSAPIACGGGTIGDLFSERDRASAMALYSLGPLLGPAIGPVAGGFIANSIGTKYVFVIISGLCLLSAVLALPLLEETYSPVIRKRLTKRPGDPEKAAHFHLPTAQTSKLEYLWVNISRPIILLFRSFICFILSLYMAFMYGIYYLMFTTFPMVFNDIYGFNTGVGGLVYLGIGFGFFAASAFGAKTADQIYHYLAKRNNDGVGKPEMRIPALFFGSFFVPIGLFWYGWSAQAHVHWIMPIVGSGIFGFGAMTTFIPIQLYLVDTFKYAASALAAASVFRSLLGFAFPLFGGQMFNVLGLGGGNSLLAGLSILLGIPFPVWIYYRGEAVRLNSDLSR</sequence>
<dbReference type="AlphaFoldDB" id="A0A9P7VY01"/>
<feature type="domain" description="Major facilitator superfamily (MFS) profile" evidence="6">
    <location>
        <begin position="1"/>
        <end position="410"/>
    </location>
</feature>